<sequence length="154" mass="17848">MKTYKNYEFTEPEIHLNTGFIHAKLRGTVENIDNETGIYHAPYEMLLWFSSSTEQDSSCLVNVNSIVLKNLETEETLLISENSETTFREGSDGVYTAYFNYKNLNIQHNDHELAFSYSFSKDCGFDQTSTPVSMIFKKQYSERNISFWDTLMGI</sequence>
<evidence type="ECO:0000313" key="1">
    <source>
        <dbReference type="EMBL" id="MCL7931206.1"/>
    </source>
</evidence>
<dbReference type="RefSeq" id="WP_250083468.1">
    <property type="nucleotide sequence ID" value="NZ_JAMJPJ010000032.1"/>
</dbReference>
<name>A0ABT0SU94_9GAMM</name>
<dbReference type="Proteomes" id="UP001165308">
    <property type="component" value="Unassembled WGS sequence"/>
</dbReference>
<reference evidence="1" key="1">
    <citation type="submission" date="2022-05" db="EMBL/GenBank/DDBJ databases">
        <title>Halomonas geminus sp. nov. and Halomonas llamarensis sp. nov. isolated from high-altitude salars of the Atacama Desert.</title>
        <authorList>
            <person name="Hintersatz C."/>
            <person name="Rojas L.A."/>
            <person name="Wei T.-S."/>
            <person name="Kutschke S."/>
            <person name="Lehmann F."/>
            <person name="Jain R."/>
            <person name="Pollmann K."/>
        </authorList>
    </citation>
    <scope>NUCLEOTIDE SEQUENCE</scope>
    <source>
        <strain evidence="1">ATCHA</strain>
    </source>
</reference>
<comment type="caution">
    <text evidence="1">The sequence shown here is derived from an EMBL/GenBank/DDBJ whole genome shotgun (WGS) entry which is preliminary data.</text>
</comment>
<dbReference type="EMBL" id="JAMJPJ010000032">
    <property type="protein sequence ID" value="MCL7931206.1"/>
    <property type="molecule type" value="Genomic_DNA"/>
</dbReference>
<accession>A0ABT0SU94</accession>
<protein>
    <submittedName>
        <fullName evidence="1">Uncharacterized protein</fullName>
    </submittedName>
</protein>
<proteinExistence type="predicted"/>
<keyword evidence="2" id="KW-1185">Reference proteome</keyword>
<gene>
    <name evidence="1" type="ORF">M8006_14670</name>
</gene>
<organism evidence="1 2">
    <name type="scientific">Halomonas llamarensis</name>
    <dbReference type="NCBI Taxonomy" id="2945104"/>
    <lineage>
        <taxon>Bacteria</taxon>
        <taxon>Pseudomonadati</taxon>
        <taxon>Pseudomonadota</taxon>
        <taxon>Gammaproteobacteria</taxon>
        <taxon>Oceanospirillales</taxon>
        <taxon>Halomonadaceae</taxon>
        <taxon>Halomonas</taxon>
    </lineage>
</organism>
<evidence type="ECO:0000313" key="2">
    <source>
        <dbReference type="Proteomes" id="UP001165308"/>
    </source>
</evidence>